<dbReference type="InterPro" id="IPR001128">
    <property type="entry name" value="Cyt_P450"/>
</dbReference>
<dbReference type="GO" id="GO:0004497">
    <property type="term" value="F:monooxygenase activity"/>
    <property type="evidence" value="ECO:0007669"/>
    <property type="project" value="UniProtKB-KW"/>
</dbReference>
<dbReference type="PANTHER" id="PTHR47950">
    <property type="entry name" value="CYTOCHROME P450, FAMILY 76, SUBFAMILY C, POLYPEPTIDE 5-RELATED"/>
    <property type="match status" value="1"/>
</dbReference>
<evidence type="ECO:0000313" key="11">
    <source>
        <dbReference type="EMBL" id="KAK9069240.1"/>
    </source>
</evidence>
<sequence length="496" mass="56009">MSMEIHDHLYLILPSIVFFFILHAMIDLYRKSGFPPGPVGFPVIGNLLELGPKPHESLAKLAAKHGPLMTVRLGSITSVVASTPDAAREILQRKDEACSGRPTPHALTALKDPEAAMLWMSPNETWRASRKALNIYLTNQQKIDTLGGLRQNVMDGTVEFIRESAKKKVSLDIGKLAFVVALNQLSNALLSCNMTGYESDNARGFKMATETAMEVLGKFNVADMFPVLKPLDPQNLRRRAKVAYKWLDEEIEGFVSERLKHPELRFGDMLDSLLEYSREHEDRFSLVHIKALLVDVFIPGTDTVSNAVTWIMTELLRSPPNVLLRVREEVSQIVGKDKKIIEEKILDLPYLHAVIKESMRLHTPAPLLAPHKTEMEVKLGNYTIPAKTQILVNAWAVARDPSYWESPSSFMPERFLRDKNIDYKGQHFEFIPFGSGRRRCPGMMLAPRMVSLMVASFVYHFDWKLPHAKDEMNMNDVFGLSLHKETPLVATPIVTS</sequence>
<proteinExistence type="inferred from homology"/>
<dbReference type="PROSITE" id="PS00086">
    <property type="entry name" value="CYTOCHROME_P450"/>
    <property type="match status" value="1"/>
</dbReference>
<evidence type="ECO:0000256" key="9">
    <source>
        <dbReference type="RuleBase" id="RU000461"/>
    </source>
</evidence>
<dbReference type="PRINTS" id="PR00385">
    <property type="entry name" value="P450"/>
</dbReference>
<dbReference type="PANTHER" id="PTHR47950:SF42">
    <property type="entry name" value="GERANIOL 8-HYDROXYLASE"/>
    <property type="match status" value="1"/>
</dbReference>
<keyword evidence="6 8" id="KW-0408">Iron</keyword>
<evidence type="ECO:0008006" key="13">
    <source>
        <dbReference type="Google" id="ProtNLM"/>
    </source>
</evidence>
<dbReference type="GO" id="GO:0016705">
    <property type="term" value="F:oxidoreductase activity, acting on paired donors, with incorporation or reduction of molecular oxygen"/>
    <property type="evidence" value="ECO:0007669"/>
    <property type="project" value="InterPro"/>
</dbReference>
<evidence type="ECO:0000256" key="1">
    <source>
        <dbReference type="ARBA" id="ARBA00001971"/>
    </source>
</evidence>
<evidence type="ECO:0000313" key="12">
    <source>
        <dbReference type="Proteomes" id="UP001408789"/>
    </source>
</evidence>
<dbReference type="InterPro" id="IPR002401">
    <property type="entry name" value="Cyt_P450_E_grp-I"/>
</dbReference>
<evidence type="ECO:0000256" key="8">
    <source>
        <dbReference type="PIRSR" id="PIRSR602401-1"/>
    </source>
</evidence>
<comment type="cofactor">
    <cofactor evidence="1 8">
        <name>heme</name>
        <dbReference type="ChEBI" id="CHEBI:30413"/>
    </cofactor>
</comment>
<dbReference type="GO" id="GO:0005506">
    <property type="term" value="F:iron ion binding"/>
    <property type="evidence" value="ECO:0007669"/>
    <property type="project" value="InterPro"/>
</dbReference>
<name>A0AAP0H453_9ASTR</name>
<dbReference type="Pfam" id="PF00067">
    <property type="entry name" value="p450"/>
    <property type="match status" value="1"/>
</dbReference>
<evidence type="ECO:0000256" key="7">
    <source>
        <dbReference type="ARBA" id="ARBA00023033"/>
    </source>
</evidence>
<keyword evidence="5 9" id="KW-0560">Oxidoreductase</keyword>
<evidence type="ECO:0000256" key="3">
    <source>
        <dbReference type="ARBA" id="ARBA00022617"/>
    </source>
</evidence>
<dbReference type="AlphaFoldDB" id="A0AAP0H453"/>
<keyword evidence="3 8" id="KW-0349">Heme</keyword>
<dbReference type="EMBL" id="JBCNJP010000014">
    <property type="protein sequence ID" value="KAK9069240.1"/>
    <property type="molecule type" value="Genomic_DNA"/>
</dbReference>
<dbReference type="FunFam" id="1.10.630.10:FF:000126">
    <property type="entry name" value="Predicted protein"/>
    <property type="match status" value="1"/>
</dbReference>
<dbReference type="SUPFAM" id="SSF48264">
    <property type="entry name" value="Cytochrome P450"/>
    <property type="match status" value="1"/>
</dbReference>
<keyword evidence="10" id="KW-0812">Transmembrane</keyword>
<evidence type="ECO:0000256" key="2">
    <source>
        <dbReference type="ARBA" id="ARBA00010617"/>
    </source>
</evidence>
<organism evidence="11 12">
    <name type="scientific">Deinandra increscens subsp. villosa</name>
    <dbReference type="NCBI Taxonomy" id="3103831"/>
    <lineage>
        <taxon>Eukaryota</taxon>
        <taxon>Viridiplantae</taxon>
        <taxon>Streptophyta</taxon>
        <taxon>Embryophyta</taxon>
        <taxon>Tracheophyta</taxon>
        <taxon>Spermatophyta</taxon>
        <taxon>Magnoliopsida</taxon>
        <taxon>eudicotyledons</taxon>
        <taxon>Gunneridae</taxon>
        <taxon>Pentapetalae</taxon>
        <taxon>asterids</taxon>
        <taxon>campanulids</taxon>
        <taxon>Asterales</taxon>
        <taxon>Asteraceae</taxon>
        <taxon>Asteroideae</taxon>
        <taxon>Heliantheae alliance</taxon>
        <taxon>Madieae</taxon>
        <taxon>Madiinae</taxon>
        <taxon>Deinandra</taxon>
    </lineage>
</organism>
<dbReference type="InterPro" id="IPR036396">
    <property type="entry name" value="Cyt_P450_sf"/>
</dbReference>
<reference evidence="11 12" key="1">
    <citation type="submission" date="2024-04" db="EMBL/GenBank/DDBJ databases">
        <title>The reference genome of an endangered Asteraceae, Deinandra increscens subsp. villosa, native to the Central Coast of California.</title>
        <authorList>
            <person name="Guilliams M."/>
            <person name="Hasenstab-Lehman K."/>
            <person name="Meyer R."/>
            <person name="Mcevoy S."/>
        </authorList>
    </citation>
    <scope>NUCLEOTIDE SEQUENCE [LARGE SCALE GENOMIC DNA]</scope>
    <source>
        <tissue evidence="11">Leaf</tissue>
    </source>
</reference>
<comment type="caution">
    <text evidence="11">The sequence shown here is derived from an EMBL/GenBank/DDBJ whole genome shotgun (WGS) entry which is preliminary data.</text>
</comment>
<feature type="transmembrane region" description="Helical" evidence="10">
    <location>
        <begin position="9"/>
        <end position="26"/>
    </location>
</feature>
<keyword evidence="4 8" id="KW-0479">Metal-binding</keyword>
<dbReference type="GO" id="GO:0020037">
    <property type="term" value="F:heme binding"/>
    <property type="evidence" value="ECO:0007669"/>
    <property type="project" value="InterPro"/>
</dbReference>
<dbReference type="InterPro" id="IPR017972">
    <property type="entry name" value="Cyt_P450_CS"/>
</dbReference>
<keyword evidence="10" id="KW-0472">Membrane</keyword>
<keyword evidence="12" id="KW-1185">Reference proteome</keyword>
<evidence type="ECO:0000256" key="10">
    <source>
        <dbReference type="SAM" id="Phobius"/>
    </source>
</evidence>
<evidence type="ECO:0000256" key="4">
    <source>
        <dbReference type="ARBA" id="ARBA00022723"/>
    </source>
</evidence>
<evidence type="ECO:0000256" key="5">
    <source>
        <dbReference type="ARBA" id="ARBA00023002"/>
    </source>
</evidence>
<dbReference type="PRINTS" id="PR00463">
    <property type="entry name" value="EP450I"/>
</dbReference>
<feature type="binding site" description="axial binding residue" evidence="8">
    <location>
        <position position="440"/>
    </location>
    <ligand>
        <name>heme</name>
        <dbReference type="ChEBI" id="CHEBI:30413"/>
    </ligand>
    <ligandPart>
        <name>Fe</name>
        <dbReference type="ChEBI" id="CHEBI:18248"/>
    </ligandPart>
</feature>
<accession>A0AAP0H453</accession>
<gene>
    <name evidence="11" type="ORF">SSX86_013356</name>
</gene>
<keyword evidence="7 9" id="KW-0503">Monooxygenase</keyword>
<dbReference type="Gene3D" id="1.10.630.10">
    <property type="entry name" value="Cytochrome P450"/>
    <property type="match status" value="1"/>
</dbReference>
<dbReference type="Proteomes" id="UP001408789">
    <property type="component" value="Unassembled WGS sequence"/>
</dbReference>
<keyword evidence="10" id="KW-1133">Transmembrane helix</keyword>
<protein>
    <recommendedName>
        <fullName evidence="13">Cytochrome P450</fullName>
    </recommendedName>
</protein>
<comment type="similarity">
    <text evidence="2 9">Belongs to the cytochrome P450 family.</text>
</comment>
<evidence type="ECO:0000256" key="6">
    <source>
        <dbReference type="ARBA" id="ARBA00023004"/>
    </source>
</evidence>